<keyword evidence="1" id="KW-0479">Metal-binding</keyword>
<sequence length="240" mass="26065">MHRHVEFMSRFSITLGLSMPGARAVPPAADRAKPHPNGMRPTGSSAREALLTRLRGDDKLLRLALAMLVKLTPFSFVARPAPLSKVWAHRFTCEQFSQGRKEAALGIAVSPFMDGKSTSVTKGLTSIARIVVKPMFQAWVAAFGGIELTSNVNAFLTTWLTKLPEVAAAEHDAAVAAMTAYDTAYFRPRFVESLLSYAGDVHDPELISAMPLVDDRLDIADDVCAFSEPALTTACQEEDS</sequence>
<dbReference type="GO" id="GO:0007165">
    <property type="term" value="P:signal transduction"/>
    <property type="evidence" value="ECO:0007669"/>
    <property type="project" value="InterPro"/>
</dbReference>
<feature type="region of interest" description="Disordered" evidence="3">
    <location>
        <begin position="24"/>
        <end position="44"/>
    </location>
</feature>
<evidence type="ECO:0000313" key="5">
    <source>
        <dbReference type="EMBL" id="KNC50649.1"/>
    </source>
</evidence>
<dbReference type="AlphaFoldDB" id="A0A0L0DEC7"/>
<dbReference type="InterPro" id="IPR002073">
    <property type="entry name" value="PDEase_catalytic_dom"/>
</dbReference>
<accession>A0A0L0DEC7</accession>
<dbReference type="InterPro" id="IPR036971">
    <property type="entry name" value="PDEase_catalytic_dom_sf"/>
</dbReference>
<dbReference type="PROSITE" id="PS51845">
    <property type="entry name" value="PDEASE_I_2"/>
    <property type="match status" value="1"/>
</dbReference>
<dbReference type="SUPFAM" id="SSF109604">
    <property type="entry name" value="HD-domain/PDEase-like"/>
    <property type="match status" value="1"/>
</dbReference>
<dbReference type="STRING" id="461836.A0A0L0DEC7"/>
<gene>
    <name evidence="5" type="ORF">AMSG_11619</name>
</gene>
<dbReference type="PANTHER" id="PTHR11347">
    <property type="entry name" value="CYCLIC NUCLEOTIDE PHOSPHODIESTERASE"/>
    <property type="match status" value="1"/>
</dbReference>
<evidence type="ECO:0000256" key="3">
    <source>
        <dbReference type="SAM" id="MobiDB-lite"/>
    </source>
</evidence>
<dbReference type="Pfam" id="PF00233">
    <property type="entry name" value="PDEase_I"/>
    <property type="match status" value="1"/>
</dbReference>
<protein>
    <recommendedName>
        <fullName evidence="4">PDEase domain-containing protein</fullName>
    </recommendedName>
</protein>
<organism evidence="5 6">
    <name type="scientific">Thecamonas trahens ATCC 50062</name>
    <dbReference type="NCBI Taxonomy" id="461836"/>
    <lineage>
        <taxon>Eukaryota</taxon>
        <taxon>Apusozoa</taxon>
        <taxon>Apusomonadida</taxon>
        <taxon>Apusomonadidae</taxon>
        <taxon>Thecamonas</taxon>
    </lineage>
</organism>
<evidence type="ECO:0000256" key="2">
    <source>
        <dbReference type="ARBA" id="ARBA00022801"/>
    </source>
</evidence>
<evidence type="ECO:0000259" key="4">
    <source>
        <dbReference type="PROSITE" id="PS51845"/>
    </source>
</evidence>
<proteinExistence type="predicted"/>
<reference evidence="5 6" key="1">
    <citation type="submission" date="2010-05" db="EMBL/GenBank/DDBJ databases">
        <title>The Genome Sequence of Thecamonas trahens ATCC 50062.</title>
        <authorList>
            <consortium name="The Broad Institute Genome Sequencing Platform"/>
            <person name="Russ C."/>
            <person name="Cuomo C."/>
            <person name="Shea T."/>
            <person name="Young S.K."/>
            <person name="Zeng Q."/>
            <person name="Koehrsen M."/>
            <person name="Haas B."/>
            <person name="Borodovsky M."/>
            <person name="Guigo R."/>
            <person name="Alvarado L."/>
            <person name="Berlin A."/>
            <person name="Bochicchio J."/>
            <person name="Borenstein D."/>
            <person name="Chapman S."/>
            <person name="Chen Z."/>
            <person name="Freedman E."/>
            <person name="Gellesch M."/>
            <person name="Goldberg J."/>
            <person name="Griggs A."/>
            <person name="Gujja S."/>
            <person name="Heilman E."/>
            <person name="Heiman D."/>
            <person name="Hepburn T."/>
            <person name="Howarth C."/>
            <person name="Jen D."/>
            <person name="Larson L."/>
            <person name="Mehta T."/>
            <person name="Park D."/>
            <person name="Pearson M."/>
            <person name="Roberts A."/>
            <person name="Saif S."/>
            <person name="Shenoy N."/>
            <person name="Sisk P."/>
            <person name="Stolte C."/>
            <person name="Sykes S."/>
            <person name="Thomson T."/>
            <person name="Walk T."/>
            <person name="White J."/>
            <person name="Yandava C."/>
            <person name="Burger G."/>
            <person name="Gray M.W."/>
            <person name="Holland P.W.H."/>
            <person name="King N."/>
            <person name="Lang F.B.F."/>
            <person name="Roger A.J."/>
            <person name="Ruiz-Trillo I."/>
            <person name="Lander E."/>
            <person name="Nusbaum C."/>
        </authorList>
    </citation>
    <scope>NUCLEOTIDE SEQUENCE [LARGE SCALE GENOMIC DNA]</scope>
    <source>
        <strain evidence="5 6">ATCC 50062</strain>
    </source>
</reference>
<dbReference type="GeneID" id="25569534"/>
<keyword evidence="6" id="KW-1185">Reference proteome</keyword>
<keyword evidence="2" id="KW-0378">Hydrolase</keyword>
<dbReference type="EMBL" id="GL349435">
    <property type="protein sequence ID" value="KNC50649.1"/>
    <property type="molecule type" value="Genomic_DNA"/>
</dbReference>
<name>A0A0L0DEC7_THETB</name>
<feature type="domain" description="PDEase" evidence="4">
    <location>
        <begin position="1"/>
        <end position="166"/>
    </location>
</feature>
<dbReference type="RefSeq" id="XP_013762598.1">
    <property type="nucleotide sequence ID" value="XM_013907144.1"/>
</dbReference>
<evidence type="ECO:0000256" key="1">
    <source>
        <dbReference type="ARBA" id="ARBA00022723"/>
    </source>
</evidence>
<dbReference type="Proteomes" id="UP000054408">
    <property type="component" value="Unassembled WGS sequence"/>
</dbReference>
<dbReference type="GO" id="GO:0046872">
    <property type="term" value="F:metal ion binding"/>
    <property type="evidence" value="ECO:0007669"/>
    <property type="project" value="UniProtKB-KW"/>
</dbReference>
<dbReference type="GO" id="GO:0004114">
    <property type="term" value="F:3',5'-cyclic-nucleotide phosphodiesterase activity"/>
    <property type="evidence" value="ECO:0007669"/>
    <property type="project" value="InterPro"/>
</dbReference>
<dbReference type="Gene3D" id="1.10.1300.10">
    <property type="entry name" value="3'5'-cyclic nucleotide phosphodiesterase, catalytic domain"/>
    <property type="match status" value="1"/>
</dbReference>
<evidence type="ECO:0000313" key="6">
    <source>
        <dbReference type="Proteomes" id="UP000054408"/>
    </source>
</evidence>